<dbReference type="CDD" id="cd00132">
    <property type="entry name" value="CRIB"/>
    <property type="match status" value="1"/>
</dbReference>
<dbReference type="InterPro" id="IPR003124">
    <property type="entry name" value="WH2_dom"/>
</dbReference>
<proteinExistence type="predicted"/>
<dbReference type="AlphaFoldDB" id="A0AA35JYP4"/>
<sequence length="306" mass="33804">MTLFKSIVVIAPVAEATCPLSEPHHPTTRSPNCRVSSPSRCVSQTLREITNWKGKPRRHKLSKDYIGGPSNFKHLCHIGWSPQTGFATSLDPELKMIFAKAGITQDHLKDRRTSKKILEVIEKCGGVEAVLKEAKATGLLKKPLDHPLLYPAMPTELDSTCSPNNKQDSCSLGVKDGFKDVLAAPSSISKSDESSHYVELPAVVISPAPCTSPSKRVSQHNLIQNLKDVQLKKSKSDNRLTPFTRNILMSRIRKGTQLKPVAQNPMPPIDDDIVAALKDVVQKRHKAIHLSDTEESDLENGDEWND</sequence>
<feature type="chain" id="PRO_5041311180" evidence="6">
    <location>
        <begin position="17"/>
        <end position="306"/>
    </location>
</feature>
<reference evidence="9" key="1">
    <citation type="submission" date="2022-12" db="EMBL/GenBank/DDBJ databases">
        <authorList>
            <person name="Alioto T."/>
            <person name="Alioto T."/>
            <person name="Gomez Garrido J."/>
        </authorList>
    </citation>
    <scope>NUCLEOTIDE SEQUENCE</scope>
</reference>
<feature type="domain" description="CRIB" evidence="7">
    <location>
        <begin position="66"/>
        <end position="79"/>
    </location>
</feature>
<evidence type="ECO:0000256" key="5">
    <source>
        <dbReference type="SAM" id="MobiDB-lite"/>
    </source>
</evidence>
<dbReference type="PROSITE" id="PS50108">
    <property type="entry name" value="CRIB"/>
    <property type="match status" value="1"/>
</dbReference>
<protein>
    <submittedName>
        <fullName evidence="9">Neural Wiskott-Aldrich syndrome protein-like isoform X1</fullName>
    </submittedName>
</protein>
<dbReference type="SUPFAM" id="SSF47912">
    <property type="entry name" value="Wiscott-Aldrich syndrome protein, WASP, C-terminal domain"/>
    <property type="match status" value="2"/>
</dbReference>
<comment type="subcellular location">
    <subcellularLocation>
        <location evidence="1">Cytoplasm</location>
        <location evidence="1">Cytoskeleton</location>
    </subcellularLocation>
</comment>
<dbReference type="Gene3D" id="3.90.810.10">
    <property type="entry name" value="CRIB domain"/>
    <property type="match status" value="2"/>
</dbReference>
<keyword evidence="6" id="KW-0732">Signal</keyword>
<evidence type="ECO:0000313" key="9">
    <source>
        <dbReference type="EMBL" id="CAI5767158.1"/>
    </source>
</evidence>
<dbReference type="EMBL" id="OX395127">
    <property type="protein sequence ID" value="CAI5767158.1"/>
    <property type="molecule type" value="Genomic_DNA"/>
</dbReference>
<evidence type="ECO:0000259" key="8">
    <source>
        <dbReference type="PROSITE" id="PS51082"/>
    </source>
</evidence>
<dbReference type="GO" id="GO:0007015">
    <property type="term" value="P:actin filament organization"/>
    <property type="evidence" value="ECO:0007669"/>
    <property type="project" value="InterPro"/>
</dbReference>
<feature type="signal peptide" evidence="6">
    <location>
        <begin position="1"/>
        <end position="16"/>
    </location>
</feature>
<keyword evidence="2" id="KW-0963">Cytoplasm</keyword>
<evidence type="ECO:0000313" key="10">
    <source>
        <dbReference type="Proteomes" id="UP001178461"/>
    </source>
</evidence>
<dbReference type="InterPro" id="IPR011026">
    <property type="entry name" value="WAS_C"/>
</dbReference>
<evidence type="ECO:0000256" key="1">
    <source>
        <dbReference type="ARBA" id="ARBA00004245"/>
    </source>
</evidence>
<dbReference type="InterPro" id="IPR036936">
    <property type="entry name" value="CRIB_dom_sf"/>
</dbReference>
<accession>A0AA35JYP4</accession>
<dbReference type="Proteomes" id="UP001178461">
    <property type="component" value="Chromosome 2"/>
</dbReference>
<gene>
    <name evidence="9" type="ORF">PODLI_1B032603</name>
</gene>
<dbReference type="PROSITE" id="PS51082">
    <property type="entry name" value="WH2"/>
    <property type="match status" value="1"/>
</dbReference>
<dbReference type="GO" id="GO:0003779">
    <property type="term" value="F:actin binding"/>
    <property type="evidence" value="ECO:0007669"/>
    <property type="project" value="InterPro"/>
</dbReference>
<keyword evidence="4" id="KW-0206">Cytoskeleton</keyword>
<keyword evidence="3" id="KW-0597">Phosphoprotein</keyword>
<evidence type="ECO:0000256" key="4">
    <source>
        <dbReference type="ARBA" id="ARBA00023212"/>
    </source>
</evidence>
<keyword evidence="10" id="KW-1185">Reference proteome</keyword>
<feature type="compositionally biased region" description="Acidic residues" evidence="5">
    <location>
        <begin position="293"/>
        <end position="306"/>
    </location>
</feature>
<dbReference type="SMART" id="SM00285">
    <property type="entry name" value="PBD"/>
    <property type="match status" value="1"/>
</dbReference>
<name>A0AA35JYP4_9SAUR</name>
<dbReference type="GO" id="GO:0005856">
    <property type="term" value="C:cytoskeleton"/>
    <property type="evidence" value="ECO:0007669"/>
    <property type="project" value="UniProtKB-SubCell"/>
</dbReference>
<dbReference type="Pfam" id="PF00786">
    <property type="entry name" value="PBD"/>
    <property type="match status" value="1"/>
</dbReference>
<evidence type="ECO:0000256" key="6">
    <source>
        <dbReference type="SAM" id="SignalP"/>
    </source>
</evidence>
<evidence type="ECO:0000259" key="7">
    <source>
        <dbReference type="PROSITE" id="PS50108"/>
    </source>
</evidence>
<feature type="domain" description="WH2" evidence="8">
    <location>
        <begin position="244"/>
        <end position="261"/>
    </location>
</feature>
<organism evidence="9 10">
    <name type="scientific">Podarcis lilfordi</name>
    <name type="common">Lilford's wall lizard</name>
    <dbReference type="NCBI Taxonomy" id="74358"/>
    <lineage>
        <taxon>Eukaryota</taxon>
        <taxon>Metazoa</taxon>
        <taxon>Chordata</taxon>
        <taxon>Craniata</taxon>
        <taxon>Vertebrata</taxon>
        <taxon>Euteleostomi</taxon>
        <taxon>Lepidosauria</taxon>
        <taxon>Squamata</taxon>
        <taxon>Bifurcata</taxon>
        <taxon>Unidentata</taxon>
        <taxon>Episquamata</taxon>
        <taxon>Laterata</taxon>
        <taxon>Lacertibaenia</taxon>
        <taxon>Lacertidae</taxon>
        <taxon>Podarcis</taxon>
    </lineage>
</organism>
<dbReference type="InterPro" id="IPR000095">
    <property type="entry name" value="CRIB_dom"/>
</dbReference>
<evidence type="ECO:0000256" key="3">
    <source>
        <dbReference type="ARBA" id="ARBA00022553"/>
    </source>
</evidence>
<evidence type="ECO:0000256" key="2">
    <source>
        <dbReference type="ARBA" id="ARBA00022490"/>
    </source>
</evidence>
<feature type="region of interest" description="Disordered" evidence="5">
    <location>
        <begin position="286"/>
        <end position="306"/>
    </location>
</feature>